<keyword evidence="2" id="KW-1185">Reference proteome</keyword>
<evidence type="ECO:0000313" key="1">
    <source>
        <dbReference type="EMBL" id="PIM95604.1"/>
    </source>
</evidence>
<keyword evidence="1" id="KW-0251">Elongation factor</keyword>
<accession>A0ABX4MG14</accession>
<gene>
    <name evidence="1" type="primary">tsf</name>
    <name evidence="1" type="ORF">magtdc_256</name>
</gene>
<proteinExistence type="predicted"/>
<name>A0ABX4MG14_9HYPH</name>
<dbReference type="Proteomes" id="UP000230981">
    <property type="component" value="Unassembled WGS sequence"/>
</dbReference>
<keyword evidence="1" id="KW-0648">Protein biosynthesis</keyword>
<dbReference type="GO" id="GO:0003746">
    <property type="term" value="F:translation elongation factor activity"/>
    <property type="evidence" value="ECO:0007669"/>
    <property type="project" value="UniProtKB-KW"/>
</dbReference>
<organism evidence="1 2">
    <name type="scientific">Candidatus Hodgkinia cicadicola</name>
    <dbReference type="NCBI Taxonomy" id="573658"/>
    <lineage>
        <taxon>Bacteria</taxon>
        <taxon>Pseudomonadati</taxon>
        <taxon>Pseudomonadota</taxon>
        <taxon>Alphaproteobacteria</taxon>
        <taxon>Hyphomicrobiales</taxon>
        <taxon>Candidatus Hodgkinia</taxon>
    </lineage>
</organism>
<dbReference type="EMBL" id="NXGO01000082">
    <property type="protein sequence ID" value="PIM95604.1"/>
    <property type="molecule type" value="Genomic_DNA"/>
</dbReference>
<evidence type="ECO:0000313" key="2">
    <source>
        <dbReference type="Proteomes" id="UP000230981"/>
    </source>
</evidence>
<reference evidence="1" key="1">
    <citation type="submission" date="2017-09" db="EMBL/GenBank/DDBJ databases">
        <authorList>
            <person name="Campbell M.A."/>
            <person name="Lukasik P."/>
            <person name="Simon C."/>
            <person name="McCutcheon J.P."/>
        </authorList>
    </citation>
    <scope>NUCLEOTIDE SEQUENCE [LARGE SCALE GENOMIC DNA]</scope>
    <source>
        <strain evidence="1">MAGTDC</strain>
    </source>
</reference>
<sequence>MTNHIWISKKITPIKGTTFTLKLISNPVIITLNKLTNLSFEDCTAIAKTNNNDLEKSLKQAYLQIYKPPFNIINGNWFSTLIPTRSKIYLFKLYSNTQIYNNRNNWKIRNTLNKIINNLPLNTEKVFKLEIVTGIILHSCIGLKYDATIFGFHLHERVNDSIYKGLALTIISSTSTRQNLIPLTRFLCRLSYLRTPIPKTNILTDIINETFETNFIKTTQKLIQIFNKTNNCTATLQRVFIIK</sequence>
<comment type="caution">
    <text evidence="1">The sequence shown here is derived from an EMBL/GenBank/DDBJ whole genome shotgun (WGS) entry which is preliminary data.</text>
</comment>
<protein>
    <submittedName>
        <fullName evidence="1">Elongation factor EF-Ts</fullName>
    </submittedName>
</protein>